<dbReference type="Proteomes" id="UP000030418">
    <property type="component" value="Unassembled WGS sequence"/>
</dbReference>
<dbReference type="InterPro" id="IPR010235">
    <property type="entry name" value="HepT"/>
</dbReference>
<dbReference type="RefSeq" id="WP_039136949.1">
    <property type="nucleotide sequence ID" value="NZ_JPXY01000059.1"/>
</dbReference>
<name>A0A0A2XC83_9PAST</name>
<dbReference type="Pfam" id="PF08780">
    <property type="entry name" value="NTase_sub_bind"/>
    <property type="match status" value="1"/>
</dbReference>
<organism evidence="1 2">
    <name type="scientific">Gallibacterium genomosp. 2</name>
    <dbReference type="NCBI Taxonomy" id="155517"/>
    <lineage>
        <taxon>Bacteria</taxon>
        <taxon>Pseudomonadati</taxon>
        <taxon>Pseudomonadota</taxon>
        <taxon>Gammaproteobacteria</taxon>
        <taxon>Pasteurellales</taxon>
        <taxon>Pasteurellaceae</taxon>
        <taxon>Gallibacterium</taxon>
    </lineage>
</organism>
<gene>
    <name evidence="1" type="ORF">P375_11085</name>
</gene>
<accession>A0A0A2XC83</accession>
<keyword evidence="2" id="KW-1185">Reference proteome</keyword>
<dbReference type="AlphaFoldDB" id="A0A0A2XC83"/>
<dbReference type="Gene3D" id="1.20.120.330">
    <property type="entry name" value="Nucleotidyltransferases domain 2"/>
    <property type="match status" value="1"/>
</dbReference>
<sequence length="142" mass="16511">MERLDLSALENVFTSLALTIAKLADKQWFTQQDAIVQDTLIAGVIQKFEFVYELSIKMMKRQLKQLAAVPEEIDSSDFRDILRLSARAGLIDAVEDWLLYRKMRNVTSHTYDQDKAQQIYQQISDFLQSAQFLLNQLKQHNV</sequence>
<dbReference type="SUPFAM" id="SSF81593">
    <property type="entry name" value="Nucleotidyltransferase substrate binding subunit/domain"/>
    <property type="match status" value="1"/>
</dbReference>
<comment type="caution">
    <text evidence="1">The sequence shown here is derived from an EMBL/GenBank/DDBJ whole genome shotgun (WGS) entry which is preliminary data.</text>
</comment>
<evidence type="ECO:0000313" key="2">
    <source>
        <dbReference type="Proteomes" id="UP000030418"/>
    </source>
</evidence>
<dbReference type="EMBL" id="JPXY01000059">
    <property type="protein sequence ID" value="KGQ30026.1"/>
    <property type="molecule type" value="Genomic_DNA"/>
</dbReference>
<dbReference type="NCBIfam" id="TIGR01987">
    <property type="entry name" value="HI0074"/>
    <property type="match status" value="1"/>
</dbReference>
<proteinExistence type="predicted"/>
<evidence type="ECO:0008006" key="3">
    <source>
        <dbReference type="Google" id="ProtNLM"/>
    </source>
</evidence>
<reference evidence="1 2" key="1">
    <citation type="submission" date="2014-08" db="EMBL/GenBank/DDBJ databases">
        <title>Chaperone-usher fimbriae in a diverse selection of Gallibacterium genomes.</title>
        <authorList>
            <person name="Kudirkiene E."/>
            <person name="Bager R.J."/>
            <person name="Johnson T.J."/>
            <person name="Bojesen A.M."/>
        </authorList>
    </citation>
    <scope>NUCLEOTIDE SEQUENCE [LARGE SCALE GENOMIC DNA]</scope>
    <source>
        <strain evidence="1 2">CCM5976</strain>
    </source>
</reference>
<protein>
    <recommendedName>
        <fullName evidence="3">Nucleotidyltransferase</fullName>
    </recommendedName>
</protein>
<evidence type="ECO:0000313" key="1">
    <source>
        <dbReference type="EMBL" id="KGQ30026.1"/>
    </source>
</evidence>